<proteinExistence type="predicted"/>
<reference evidence="2" key="1">
    <citation type="submission" date="2015-09" db="EMBL/GenBank/DDBJ databases">
        <authorList>
            <consortium name="Pathogen Informatics"/>
        </authorList>
    </citation>
    <scope>NUCLEOTIDE SEQUENCE [LARGE SCALE GENOMIC DNA]</scope>
    <source>
        <strain evidence="2">Lake Konstanz</strain>
    </source>
</reference>
<sequence length="64" mass="7257">MVALVIVIVDINAALIYKSSNLHLIKQRYPFVVQLFHFRKSHCVHLIGPEVAHNDMVQAANEFG</sequence>
<dbReference type="VEuPathDB" id="TriTrypDB:BSAL_75635"/>
<protein>
    <submittedName>
        <fullName evidence="1">Uncharacterized protein</fullName>
    </submittedName>
</protein>
<keyword evidence="2" id="KW-1185">Reference proteome</keyword>
<evidence type="ECO:0000313" key="1">
    <source>
        <dbReference type="EMBL" id="CUG19735.1"/>
    </source>
</evidence>
<gene>
    <name evidence="1" type="ORF">BSAL_75635</name>
</gene>
<name>A0A0S4J2B6_BODSA</name>
<accession>A0A0S4J2B6</accession>
<dbReference type="AlphaFoldDB" id="A0A0S4J2B6"/>
<dbReference type="EMBL" id="CYKH01000695">
    <property type="protein sequence ID" value="CUG19735.1"/>
    <property type="molecule type" value="Genomic_DNA"/>
</dbReference>
<dbReference type="Proteomes" id="UP000051952">
    <property type="component" value="Unassembled WGS sequence"/>
</dbReference>
<organism evidence="1 2">
    <name type="scientific">Bodo saltans</name>
    <name type="common">Flagellated protozoan</name>
    <dbReference type="NCBI Taxonomy" id="75058"/>
    <lineage>
        <taxon>Eukaryota</taxon>
        <taxon>Discoba</taxon>
        <taxon>Euglenozoa</taxon>
        <taxon>Kinetoplastea</taxon>
        <taxon>Metakinetoplastina</taxon>
        <taxon>Eubodonida</taxon>
        <taxon>Bodonidae</taxon>
        <taxon>Bodo</taxon>
    </lineage>
</organism>
<evidence type="ECO:0000313" key="2">
    <source>
        <dbReference type="Proteomes" id="UP000051952"/>
    </source>
</evidence>